<gene>
    <name evidence="1" type="ORF">MML48_2g00002111</name>
</gene>
<accession>A0ACB9TIX8</accession>
<organism evidence="1 2">
    <name type="scientific">Holotrichia oblita</name>
    <name type="common">Chafer beetle</name>
    <dbReference type="NCBI Taxonomy" id="644536"/>
    <lineage>
        <taxon>Eukaryota</taxon>
        <taxon>Metazoa</taxon>
        <taxon>Ecdysozoa</taxon>
        <taxon>Arthropoda</taxon>
        <taxon>Hexapoda</taxon>
        <taxon>Insecta</taxon>
        <taxon>Pterygota</taxon>
        <taxon>Neoptera</taxon>
        <taxon>Endopterygota</taxon>
        <taxon>Coleoptera</taxon>
        <taxon>Polyphaga</taxon>
        <taxon>Scarabaeiformia</taxon>
        <taxon>Scarabaeidae</taxon>
        <taxon>Melolonthinae</taxon>
        <taxon>Holotrichia</taxon>
    </lineage>
</organism>
<comment type="caution">
    <text evidence="1">The sequence shown here is derived from an EMBL/GenBank/DDBJ whole genome shotgun (WGS) entry which is preliminary data.</text>
</comment>
<evidence type="ECO:0000313" key="2">
    <source>
        <dbReference type="Proteomes" id="UP001056778"/>
    </source>
</evidence>
<sequence length="1937" mass="217101">MILSKENPAMDNSSDSYLHKKFKKQQCLTTTTTTTNSTPTDNSKNATAAATTTIPPAQHQQKDKTASKTQEDQKYHPAETLPNQTVYYHEQCGRSVTDNSFNNNNNHSNSERNASVPTTQSTNRSLLLPNSTAIYTSTTVATLSASTSPISAPLVYGLVKSSSGLLPPSSSSSWNDDNYHVSSSSISTPNNSNSCISYVISNPNRVVLEQANFTREAASFDNIKFKNNNNAYDLTSSTSTSSILENSYPNNHQYHYIVSGSNRENRELIRNDDANQDHEMQIQEQQKLKSRDENDVPDKITDLPDKTASGKYVCNYCNLVCSKPSVLQKHIRAHTNERPFPCVSCGFSFKTRSNLYKHCRSRTHANRVMGNKAQEGVNEGDLDKSDSIPHNNQQNEIIMEEAQMKSHDIKQKPYKPRFKGVIDNSTVDNESKMMEHPQKSTNSDLLSLRIDELIHKNNSIVLVGSNDQFKYKKRSIDNNFIENNHEYRYKDPYSPNHVIMEHRNEDEPLNLTYKNRKRSMSEVTEPTVQKSLIKELLLKNLYADSNKQCPHCKMIFQTVTELDLHKLRSCKGYSKTGARYSRSSSVNVASILTQNKNAFDTNPHIPAAIFPLKSPGPFLGKTRLVESDKSKSFSFDDSIQTTNFQSSFSNTHELIKTRYSLSPLTLPNDRMKKPPVKMFGGEVKITHTSGETKSFKIDGKDERYERTYQDYSANLSENRVVKSTLQSGGTVLQNKPGTYNIKPDQKRSSPDVIRVYEDPSMSPSIEMIKAKFNFNRPDVIIDQNKPVEIPNTIETSSYKYTNIMDYSQNAIKQFTPKLKQPNLSIPGIPAPSKIILPQRGAPLFIDTKPEKSVDNWQKIDVMNISPMPAFPKDLDATDRRNSENIDFAQKQILLQQKMTSEPPKLQVPYNPMNVLVNGKIIRYVPGIPGPITADSPLDMAYSSNIAVVSPRTSSSLNQMQKPNIRITPVEPKNIESYSPKNFQQERPPIESNKSPKLQNLMVKTDLNPRNNEMRSPKTSELKSPKMGELKSPKPAESKSPAMKSPNSLASSSSDVPKKFARPNSLSIKPMMPGSKQHHGLTPTIFNQILISPDTPRVAKKYNHQILHGNYFSYLGLKSSTKPTYCTLNKTQPFYVPHFKKLSMYSEWTQRDTKTDKLFLSAYDSRQRAQKYSTAGKAKADLIIHSSYKFTLPDPSSANEEPTKSILGGYESNDDYTYVRGRGCFKTKGNLTKHMKSKAHTKNYAAYSSSSSSSSSAQQSGTPSSESDTDDSGMDSSGYFKTKGNLTKHMKSKAHTKNYAAYSSSSSSSSSAQQSGTPSSESDTDDSGMDSSDESSTRHQEREAVFGLLSLSQKPAVSENRNSSPSNSSGNEGLSSFMDTEQIAHVTKTNYAKNKILDQSVNFNTSKLSEMSFSNSADIQEKQKLSQFLGKSNTTRPLTYPYTNASPHETTPLPPVITGNKEIIPESKTPIPIENHKIPPQQPDKSDPTKQFNVVKKYAKYTNSSSYKSITEDVAYEDVQSPLKQNYDNYESRIRGSIPSIQVPETPQNVASDLRKRKGSLDHDIAPKIQKSDSEVIDLSISSNLERKNHNLEVIPNGFLHNQDQDVENVTQTVSEIKKTKDLSNIMIQMSENGSRINVKDAPNPIYNNINEENSNVAYENERNLAKNSETPMELVETNHVNINYVMHDQPNTTVDQGSFKQTDYDNSAMETLADIATKQEKLEKNSIAKNVASEFLKLAIKNECQNSDGLKESNFISSNKDVNELIGKPEENKSCTICSKSFCKPSQLKLHMNIHYLERPYRCDSCSVSFRTKGHLQKHERSASHHNKLSSSPNLSSSEPRPFKCSDCNIAFRIHGHLAKHLRAKMHIMKLECLNKIPFGLYAELERSNSLLTEINTTDGDQCLESLKMLAKKVFTNDPSKLNQLGPPSTDSIDADS</sequence>
<dbReference type="Proteomes" id="UP001056778">
    <property type="component" value="Chromosome 2"/>
</dbReference>
<proteinExistence type="predicted"/>
<reference evidence="1" key="1">
    <citation type="submission" date="2022-04" db="EMBL/GenBank/DDBJ databases">
        <title>Chromosome-scale genome assembly of Holotrichia oblita Faldermann.</title>
        <authorList>
            <person name="Rongchong L."/>
        </authorList>
    </citation>
    <scope>NUCLEOTIDE SEQUENCE</scope>
    <source>
        <strain evidence="1">81SQS9</strain>
    </source>
</reference>
<evidence type="ECO:0000313" key="1">
    <source>
        <dbReference type="EMBL" id="KAI4466823.1"/>
    </source>
</evidence>
<dbReference type="EMBL" id="CM043016">
    <property type="protein sequence ID" value="KAI4466823.1"/>
    <property type="molecule type" value="Genomic_DNA"/>
</dbReference>
<name>A0ACB9TIX8_HOLOL</name>
<protein>
    <submittedName>
        <fullName evidence="1">Schnurri isoform f</fullName>
    </submittedName>
</protein>
<keyword evidence="2" id="KW-1185">Reference proteome</keyword>